<sequence>MIIRSALTRSLIPEFLTGAGRNQREIASALSSSRREFLRNTAGLVLGSTLSGASPFLRGESVRKKRKVIVVTFGGGARDQETFAPEGQENIPHLLNELVPQSSFFTHVSNQGILGHYVATASLTTGVYETLNNFSAVAPEHPTVFEYFRKDLKRPASDAWVVAPSNGFNRIGESECRSYGPGTGATVILPKHLLAAATSGGAADFDHLLRDNYENPLYTPQLGGGEFELQQLDGILRLSVADFMAHARTLSSPDELSIYIAKRLMQQEAPSLLWITMHDIDVAHSGAYSLYIEGIRRTDRLCTELWNAVQANPEYAGNTTLFILPDFGRDSDYDAGGNGFQHHRTGDVASRTTWMMALGAGVREGVIFNDPMQSIDLVPSLGAIMGFSPAQSQGKPIKDLL</sequence>
<evidence type="ECO:0000313" key="1">
    <source>
        <dbReference type="EMBL" id="XBH17816.1"/>
    </source>
</evidence>
<dbReference type="Gene3D" id="3.40.720.10">
    <property type="entry name" value="Alkaline Phosphatase, subunit A"/>
    <property type="match status" value="1"/>
</dbReference>
<organism evidence="1">
    <name type="scientific">Telmatobacter sp. DSM 110680</name>
    <dbReference type="NCBI Taxonomy" id="3036704"/>
    <lineage>
        <taxon>Bacteria</taxon>
        <taxon>Pseudomonadati</taxon>
        <taxon>Acidobacteriota</taxon>
        <taxon>Terriglobia</taxon>
        <taxon>Terriglobales</taxon>
        <taxon>Acidobacteriaceae</taxon>
        <taxon>Telmatobacter</taxon>
    </lineage>
</organism>
<reference evidence="1" key="1">
    <citation type="submission" date="2023-03" db="EMBL/GenBank/DDBJ databases">
        <title>Edaphobacter sp.</title>
        <authorList>
            <person name="Huber K.J."/>
            <person name="Papendorf J."/>
            <person name="Pilke C."/>
            <person name="Bunk B."/>
            <person name="Sproeer C."/>
            <person name="Pester M."/>
        </authorList>
    </citation>
    <scope>NUCLEOTIDE SEQUENCE</scope>
    <source>
        <strain evidence="1">DSM 110680</strain>
    </source>
</reference>
<dbReference type="InterPro" id="IPR017850">
    <property type="entry name" value="Alkaline_phosphatase_core_sf"/>
</dbReference>
<evidence type="ECO:0008006" key="2">
    <source>
        <dbReference type="Google" id="ProtNLM"/>
    </source>
</evidence>
<dbReference type="AlphaFoldDB" id="A0AAU7DKB8"/>
<accession>A0AAU7DKB8</accession>
<gene>
    <name evidence="1" type="ORF">P8935_00445</name>
</gene>
<dbReference type="RefSeq" id="WP_348263041.1">
    <property type="nucleotide sequence ID" value="NZ_CP121196.1"/>
</dbReference>
<dbReference type="EMBL" id="CP121196">
    <property type="protein sequence ID" value="XBH17816.1"/>
    <property type="molecule type" value="Genomic_DNA"/>
</dbReference>
<proteinExistence type="predicted"/>
<dbReference type="SUPFAM" id="SSF53649">
    <property type="entry name" value="Alkaline phosphatase-like"/>
    <property type="match status" value="1"/>
</dbReference>
<protein>
    <recommendedName>
        <fullName evidence="2">DUF1501 domain-containing protein</fullName>
    </recommendedName>
</protein>
<name>A0AAU7DKB8_9BACT</name>